<reference evidence="3" key="1">
    <citation type="journal article" date="2020" name="Stud. Mycol.">
        <title>101 Dothideomycetes genomes: a test case for predicting lifestyles and emergence of pathogens.</title>
        <authorList>
            <person name="Haridas S."/>
            <person name="Albert R."/>
            <person name="Binder M."/>
            <person name="Bloem J."/>
            <person name="Labutti K."/>
            <person name="Salamov A."/>
            <person name="Andreopoulos B."/>
            <person name="Baker S."/>
            <person name="Barry K."/>
            <person name="Bills G."/>
            <person name="Bluhm B."/>
            <person name="Cannon C."/>
            <person name="Castanera R."/>
            <person name="Culley D."/>
            <person name="Daum C."/>
            <person name="Ezra D."/>
            <person name="Gonzalez J."/>
            <person name="Henrissat B."/>
            <person name="Kuo A."/>
            <person name="Liang C."/>
            <person name="Lipzen A."/>
            <person name="Lutzoni F."/>
            <person name="Magnuson J."/>
            <person name="Mondo S."/>
            <person name="Nolan M."/>
            <person name="Ohm R."/>
            <person name="Pangilinan J."/>
            <person name="Park H.-J."/>
            <person name="Ramirez L."/>
            <person name="Alfaro M."/>
            <person name="Sun H."/>
            <person name="Tritt A."/>
            <person name="Yoshinaga Y."/>
            <person name="Zwiers L.-H."/>
            <person name="Turgeon B."/>
            <person name="Goodwin S."/>
            <person name="Spatafora J."/>
            <person name="Crous P."/>
            <person name="Grigoriev I."/>
        </authorList>
    </citation>
    <scope>NUCLEOTIDE SEQUENCE</scope>
    <source>
        <strain evidence="3">CBS 122681</strain>
    </source>
</reference>
<evidence type="ECO:0000313" key="3">
    <source>
        <dbReference type="EMBL" id="KAF2653791.1"/>
    </source>
</evidence>
<proteinExistence type="predicted"/>
<gene>
    <name evidence="3" type="ORF">K491DRAFT_680250</name>
</gene>
<dbReference type="EMBL" id="MU004375">
    <property type="protein sequence ID" value="KAF2653791.1"/>
    <property type="molecule type" value="Genomic_DNA"/>
</dbReference>
<name>A0A6A6T3R1_9PLEO</name>
<evidence type="ECO:0000256" key="1">
    <source>
        <dbReference type="SAM" id="Coils"/>
    </source>
</evidence>
<protein>
    <submittedName>
        <fullName evidence="3">Uncharacterized protein</fullName>
    </submittedName>
</protein>
<dbReference type="Proteomes" id="UP000799324">
    <property type="component" value="Unassembled WGS sequence"/>
</dbReference>
<evidence type="ECO:0000256" key="2">
    <source>
        <dbReference type="SAM" id="MobiDB-lite"/>
    </source>
</evidence>
<sequence length="558" mass="63333">MPYKDSQVGSLGHGPREDGTGVNIKARDGVMSGKADDTSTDTIPFVGKDLPPDEWFDWNDVYEEEATRRNLKRQKQKERELEEMRKTWKKTALVTLKGLRRRAEALDGRVFVHVCDTNLSKAVSERIRSIAVRLENKEADDALNVNWAESVNNEEAIFQLEHDISGLEKKVHELPERSIEELLKLPKKKLTLEEMDRVVAWAKVENQKNREETRRLKEEGKKIRTQKTREALEQGVHDLDTIVASYRTTTIRDEARFKIQEDIDEYEYHNRFRLSETLGIHILDLAGALRVDLVGPGRVIAASGIEPNFPTPEFSPPQPHRPHDTKEQMKLYLQSLTGSIIRSVDFKTSKDYALAQEIIDLLDAVNAFPAPAWFLPDLEEENTDDYLERIVYEGGQDYGEEWEEEAEDLDENDPADDEIEAETVSEGDTMNAFLKALKAMMMLMIQFPNLDKQTPRLKEELRRIIHNLKPEEGYGQIENLLYMSQALNTSKALISTITTNLDEIGGGETTGVISQGRTEAWTRSLFAVESPPQQGPALLPSAASLSILAGPRKARLGR</sequence>
<dbReference type="AlphaFoldDB" id="A0A6A6T3R1"/>
<accession>A0A6A6T3R1</accession>
<keyword evidence="4" id="KW-1185">Reference proteome</keyword>
<organism evidence="3 4">
    <name type="scientific">Lophiostoma macrostomum CBS 122681</name>
    <dbReference type="NCBI Taxonomy" id="1314788"/>
    <lineage>
        <taxon>Eukaryota</taxon>
        <taxon>Fungi</taxon>
        <taxon>Dikarya</taxon>
        <taxon>Ascomycota</taxon>
        <taxon>Pezizomycotina</taxon>
        <taxon>Dothideomycetes</taxon>
        <taxon>Pleosporomycetidae</taxon>
        <taxon>Pleosporales</taxon>
        <taxon>Lophiostomataceae</taxon>
        <taxon>Lophiostoma</taxon>
    </lineage>
</organism>
<feature type="coiled-coil region" evidence="1">
    <location>
        <begin position="64"/>
        <end position="91"/>
    </location>
</feature>
<evidence type="ECO:0000313" key="4">
    <source>
        <dbReference type="Proteomes" id="UP000799324"/>
    </source>
</evidence>
<feature type="region of interest" description="Disordered" evidence="2">
    <location>
        <begin position="1"/>
        <end position="46"/>
    </location>
</feature>
<keyword evidence="1" id="KW-0175">Coiled coil</keyword>